<evidence type="ECO:0000313" key="4">
    <source>
        <dbReference type="Proteomes" id="UP001500954"/>
    </source>
</evidence>
<name>A0ABP6WN25_9FLAO</name>
<keyword evidence="1" id="KW-0472">Membrane</keyword>
<sequence length="334" mass="37726">MAPLRTVNLGDITLVLGAVMRYGKLLFLGALTQTNKPLSDKFKFKWFKGFKSLTLVVVLIIKSIKKMKVRNGINLCFVIAFLVFQINVVAQVKVDSSRVVRVLTYNIYHGETVDTDKKFDLDLLAKIIGDTRPDLVAMQEVDFKTKRARNFDLVTELGQRTKLVPLFGKAMAFDGGEYGEGILSRYTFLTTQNHALNAREGKEPRAALEVKIVLKSGDTIRFVATHLDHTKDETDRIMQANELNAIFSDNMPTIMAGDLNALPESETIKILSKKWTSSFLDNAPTFPAIDPKKKIDYILYKPEGRWRVLETHVIDEKKASDHRPVLSVLELLKP</sequence>
<dbReference type="Proteomes" id="UP001500954">
    <property type="component" value="Unassembled WGS sequence"/>
</dbReference>
<comment type="caution">
    <text evidence="3">The sequence shown here is derived from an EMBL/GenBank/DDBJ whole genome shotgun (WGS) entry which is preliminary data.</text>
</comment>
<evidence type="ECO:0000313" key="3">
    <source>
        <dbReference type="EMBL" id="GAA3552854.1"/>
    </source>
</evidence>
<accession>A0ABP6WN25</accession>
<keyword evidence="1" id="KW-1133">Transmembrane helix</keyword>
<keyword evidence="4" id="KW-1185">Reference proteome</keyword>
<organism evidence="3 4">
    <name type="scientific">Snuella lapsa</name>
    <dbReference type="NCBI Taxonomy" id="870481"/>
    <lineage>
        <taxon>Bacteria</taxon>
        <taxon>Pseudomonadati</taxon>
        <taxon>Bacteroidota</taxon>
        <taxon>Flavobacteriia</taxon>
        <taxon>Flavobacteriales</taxon>
        <taxon>Flavobacteriaceae</taxon>
        <taxon>Snuella</taxon>
    </lineage>
</organism>
<dbReference type="SUPFAM" id="SSF56219">
    <property type="entry name" value="DNase I-like"/>
    <property type="match status" value="1"/>
</dbReference>
<feature type="domain" description="Endonuclease/exonuclease/phosphatase" evidence="2">
    <location>
        <begin position="103"/>
        <end position="322"/>
    </location>
</feature>
<gene>
    <name evidence="3" type="ORF">GCM10022395_00490</name>
</gene>
<keyword evidence="3" id="KW-0540">Nuclease</keyword>
<dbReference type="RefSeq" id="WP_345003680.1">
    <property type="nucleotide sequence ID" value="NZ_BAABCY010000004.1"/>
</dbReference>
<protein>
    <submittedName>
        <fullName evidence="3">Endonuclease/exonuclease/phosphatase family protein</fullName>
    </submittedName>
</protein>
<proteinExistence type="predicted"/>
<dbReference type="InterPro" id="IPR051916">
    <property type="entry name" value="GPI-anchor_lipid_remodeler"/>
</dbReference>
<dbReference type="PANTHER" id="PTHR14859:SF15">
    <property type="entry name" value="ENDONUCLEASE_EXONUCLEASE_PHOSPHATASE DOMAIN-CONTAINING PROTEIN"/>
    <property type="match status" value="1"/>
</dbReference>
<dbReference type="PANTHER" id="PTHR14859">
    <property type="entry name" value="CALCOFLUOR WHITE HYPERSENSITIVE PROTEIN PRECURSOR"/>
    <property type="match status" value="1"/>
</dbReference>
<feature type="transmembrane region" description="Helical" evidence="1">
    <location>
        <begin position="44"/>
        <end position="61"/>
    </location>
</feature>
<keyword evidence="3" id="KW-0378">Hydrolase</keyword>
<dbReference type="Pfam" id="PF03372">
    <property type="entry name" value="Exo_endo_phos"/>
    <property type="match status" value="1"/>
</dbReference>
<keyword evidence="1" id="KW-0812">Transmembrane</keyword>
<evidence type="ECO:0000256" key="1">
    <source>
        <dbReference type="SAM" id="Phobius"/>
    </source>
</evidence>
<keyword evidence="3" id="KW-0255">Endonuclease</keyword>
<dbReference type="Gene3D" id="3.60.10.10">
    <property type="entry name" value="Endonuclease/exonuclease/phosphatase"/>
    <property type="match status" value="1"/>
</dbReference>
<dbReference type="GO" id="GO:0004519">
    <property type="term" value="F:endonuclease activity"/>
    <property type="evidence" value="ECO:0007669"/>
    <property type="project" value="UniProtKB-KW"/>
</dbReference>
<reference evidence="4" key="1">
    <citation type="journal article" date="2019" name="Int. J. Syst. Evol. Microbiol.">
        <title>The Global Catalogue of Microorganisms (GCM) 10K type strain sequencing project: providing services to taxonomists for standard genome sequencing and annotation.</title>
        <authorList>
            <consortium name="The Broad Institute Genomics Platform"/>
            <consortium name="The Broad Institute Genome Sequencing Center for Infectious Disease"/>
            <person name="Wu L."/>
            <person name="Ma J."/>
        </authorList>
    </citation>
    <scope>NUCLEOTIDE SEQUENCE [LARGE SCALE GENOMIC DNA]</scope>
    <source>
        <strain evidence="4">JCM 17111</strain>
    </source>
</reference>
<dbReference type="InterPro" id="IPR005135">
    <property type="entry name" value="Endo/exonuclease/phosphatase"/>
</dbReference>
<dbReference type="EMBL" id="BAABCY010000004">
    <property type="protein sequence ID" value="GAA3552854.1"/>
    <property type="molecule type" value="Genomic_DNA"/>
</dbReference>
<dbReference type="InterPro" id="IPR036691">
    <property type="entry name" value="Endo/exonu/phosph_ase_sf"/>
</dbReference>
<feature type="transmembrane region" description="Helical" evidence="1">
    <location>
        <begin position="12"/>
        <end position="32"/>
    </location>
</feature>
<feature type="transmembrane region" description="Helical" evidence="1">
    <location>
        <begin position="73"/>
        <end position="92"/>
    </location>
</feature>
<evidence type="ECO:0000259" key="2">
    <source>
        <dbReference type="Pfam" id="PF03372"/>
    </source>
</evidence>